<dbReference type="EMBL" id="JANBPG010000086">
    <property type="protein sequence ID" value="KAJ1900350.1"/>
    <property type="molecule type" value="Genomic_DNA"/>
</dbReference>
<dbReference type="Proteomes" id="UP001150581">
    <property type="component" value="Unassembled WGS sequence"/>
</dbReference>
<gene>
    <name evidence="1" type="ORF">LPJ66_001526</name>
</gene>
<organism evidence="1 2">
    <name type="scientific">Kickxella alabastrina</name>
    <dbReference type="NCBI Taxonomy" id="61397"/>
    <lineage>
        <taxon>Eukaryota</taxon>
        <taxon>Fungi</taxon>
        <taxon>Fungi incertae sedis</taxon>
        <taxon>Zoopagomycota</taxon>
        <taxon>Kickxellomycotina</taxon>
        <taxon>Kickxellomycetes</taxon>
        <taxon>Kickxellales</taxon>
        <taxon>Kickxellaceae</taxon>
        <taxon>Kickxella</taxon>
    </lineage>
</organism>
<comment type="caution">
    <text evidence="1">The sequence shown here is derived from an EMBL/GenBank/DDBJ whole genome shotgun (WGS) entry which is preliminary data.</text>
</comment>
<sequence>MKTFIPTSASALLLALSSFSSNSVCASPEGAHSRVPVYYAKPYLTATTTMFGALIEGAAVDKSGNFYAIHFNSTKSAAGRAFDKQSLFYLDKAYKDAWFNGMRFNIGQDGVQEAYLGDLTNHRVVRVRDPGNKGSFGYSETFCQSPGMLQPNDLAIAHSTGRLFLSGMRFKANSVVGDGDLWTCDSNGVATKLGAFHRTNGIEVSPDEKTLYVSESINKGDKVVSNVIHAFDLDADKGTIKNKRKLVDFGQLDGSGANDVDGMRTDEQGNLYVARWGAGRIAKVSPAGKLLAYIKLPSIAEVTNLELAGPNGKDLFAVGACKADPSKGCVDTYSVPVGGRAFKSLQTKG</sequence>
<protein>
    <submittedName>
        <fullName evidence="1">Uncharacterized protein</fullName>
    </submittedName>
</protein>
<accession>A0ACC1ITA4</accession>
<evidence type="ECO:0000313" key="1">
    <source>
        <dbReference type="EMBL" id="KAJ1900350.1"/>
    </source>
</evidence>
<name>A0ACC1ITA4_9FUNG</name>
<proteinExistence type="predicted"/>
<evidence type="ECO:0000313" key="2">
    <source>
        <dbReference type="Proteomes" id="UP001150581"/>
    </source>
</evidence>
<reference evidence="1" key="1">
    <citation type="submission" date="2022-07" db="EMBL/GenBank/DDBJ databases">
        <title>Phylogenomic reconstructions and comparative analyses of Kickxellomycotina fungi.</title>
        <authorList>
            <person name="Reynolds N.K."/>
            <person name="Stajich J.E."/>
            <person name="Barry K."/>
            <person name="Grigoriev I.V."/>
            <person name="Crous P."/>
            <person name="Smith M.E."/>
        </authorList>
    </citation>
    <scope>NUCLEOTIDE SEQUENCE</scope>
    <source>
        <strain evidence="1">Benny 63K</strain>
    </source>
</reference>
<keyword evidence="2" id="KW-1185">Reference proteome</keyword>